<dbReference type="RefSeq" id="WP_043253939.1">
    <property type="nucleotide sequence ID" value="NZ_HG322950.1"/>
</dbReference>
<accession>A0A024HLC9</accession>
<keyword evidence="5" id="KW-0732">Signal</keyword>
<keyword evidence="8" id="KW-1185">Reference proteome</keyword>
<feature type="domain" description="ABC-type glycine betaine transport system substrate-binding" evidence="6">
    <location>
        <begin position="30"/>
        <end position="274"/>
    </location>
</feature>
<feature type="chain" id="PRO_5001530086" evidence="5">
    <location>
        <begin position="26"/>
        <end position="285"/>
    </location>
</feature>
<keyword evidence="4" id="KW-0472">Membrane</keyword>
<dbReference type="GO" id="GO:0043190">
    <property type="term" value="C:ATP-binding cassette (ABC) transporter complex"/>
    <property type="evidence" value="ECO:0007669"/>
    <property type="project" value="InterPro"/>
</dbReference>
<sequence length="285" mass="31127">MRMMRRLLGLGAGLALTAAATLVSAAAKPEITIGYVDGWSDSVATTHVAAEVIRKELGYPVKLMPVAAGIMWQGVARGKLDAMLSAWLPVTHGAYFEKMKDKVVDLGVNYPGAKIGLIVPEYVKANSIEDLKAQKADFNGQIIGIDAGAGVMLKTDQAIKDYGLDYKLVASSGSGMIAELTRAENDKKAVAVTGWIPHWMFAKWKLKFLEDPKKVYGDEEHVDSVANPALEKKAPEVWALLKKLKWKDGQEIGEVMLAIQDGAKPEEAAKKWVDSHPDRVKEWTQ</sequence>
<dbReference type="SUPFAM" id="SSF53850">
    <property type="entry name" value="Periplasmic binding protein-like II"/>
    <property type="match status" value="1"/>
</dbReference>
<dbReference type="EMBL" id="HG322950">
    <property type="protein sequence ID" value="CDF85444.1"/>
    <property type="molecule type" value="Genomic_DNA"/>
</dbReference>
<evidence type="ECO:0000256" key="3">
    <source>
        <dbReference type="ARBA" id="ARBA00022475"/>
    </source>
</evidence>
<evidence type="ECO:0000256" key="1">
    <source>
        <dbReference type="ARBA" id="ARBA00004236"/>
    </source>
</evidence>
<evidence type="ECO:0000256" key="4">
    <source>
        <dbReference type="ARBA" id="ARBA00023136"/>
    </source>
</evidence>
<dbReference type="Gene3D" id="3.10.105.10">
    <property type="entry name" value="Dipeptide-binding Protein, Domain 3"/>
    <property type="match status" value="2"/>
</dbReference>
<dbReference type="GO" id="GO:0031460">
    <property type="term" value="P:glycine betaine transport"/>
    <property type="evidence" value="ECO:0007669"/>
    <property type="project" value="TreeGrafter"/>
</dbReference>
<dbReference type="GO" id="GO:0015871">
    <property type="term" value="P:choline transport"/>
    <property type="evidence" value="ECO:0007669"/>
    <property type="project" value="TreeGrafter"/>
</dbReference>
<evidence type="ECO:0000256" key="5">
    <source>
        <dbReference type="SAM" id="SignalP"/>
    </source>
</evidence>
<dbReference type="STRING" id="1301098.PKB_4115"/>
<evidence type="ECO:0000256" key="2">
    <source>
        <dbReference type="ARBA" id="ARBA00022448"/>
    </source>
</evidence>
<dbReference type="KEGG" id="pkc:PKB_4115"/>
<protein>
    <submittedName>
        <fullName evidence="7">Putative glycine betaine-binding protein</fullName>
    </submittedName>
</protein>
<dbReference type="HOGENOM" id="CLU_008673_1_0_6"/>
<dbReference type="Proteomes" id="UP000025241">
    <property type="component" value="Chromosome I"/>
</dbReference>
<gene>
    <name evidence="7" type="ORF">PKB_4115</name>
</gene>
<dbReference type="PANTHER" id="PTHR47737">
    <property type="entry name" value="GLYCINE BETAINE/PROLINE BETAINE TRANSPORT SYSTEM PERMEASE PROTEIN PROW"/>
    <property type="match status" value="1"/>
</dbReference>
<evidence type="ECO:0000313" key="7">
    <source>
        <dbReference type="EMBL" id="CDF85444.1"/>
    </source>
</evidence>
<dbReference type="Gene3D" id="3.40.190.100">
    <property type="entry name" value="Glycine betaine-binding periplasmic protein, domain 2"/>
    <property type="match status" value="1"/>
</dbReference>
<dbReference type="CDD" id="cd13639">
    <property type="entry name" value="PBP2_OpuAC_like"/>
    <property type="match status" value="1"/>
</dbReference>
<dbReference type="GO" id="GO:0015226">
    <property type="term" value="F:carnitine transmembrane transporter activity"/>
    <property type="evidence" value="ECO:0007669"/>
    <property type="project" value="TreeGrafter"/>
</dbReference>
<feature type="signal peptide" evidence="5">
    <location>
        <begin position="1"/>
        <end position="25"/>
    </location>
</feature>
<proteinExistence type="predicted"/>
<organism evidence="7 8">
    <name type="scientific">Pseudomonas knackmussii (strain DSM 6978 / CCUG 54928 / LMG 23759 / B13)</name>
    <dbReference type="NCBI Taxonomy" id="1301098"/>
    <lineage>
        <taxon>Bacteria</taxon>
        <taxon>Pseudomonadati</taxon>
        <taxon>Pseudomonadota</taxon>
        <taxon>Gammaproteobacteria</taxon>
        <taxon>Pseudomonadales</taxon>
        <taxon>Pseudomonadaceae</taxon>
        <taxon>Pseudomonas</taxon>
    </lineage>
</organism>
<dbReference type="InterPro" id="IPR007210">
    <property type="entry name" value="ABC_Gly_betaine_transp_sub-bd"/>
</dbReference>
<dbReference type="AlphaFoldDB" id="A0A024HLC9"/>
<dbReference type="Pfam" id="PF04069">
    <property type="entry name" value="OpuAC"/>
    <property type="match status" value="1"/>
</dbReference>
<dbReference type="OrthoDB" id="9787902at2"/>
<reference evidence="7 8" key="1">
    <citation type="submission" date="2013-03" db="EMBL/GenBank/DDBJ databases">
        <authorList>
            <person name="Linke B."/>
        </authorList>
    </citation>
    <scope>NUCLEOTIDE SEQUENCE [LARGE SCALE GENOMIC DNA]</scope>
    <source>
        <strain evidence="7 8">B13</strain>
    </source>
</reference>
<dbReference type="PANTHER" id="PTHR47737:SF1">
    <property type="entry name" value="GLYCINE BETAINE_PROLINE BETAINE TRANSPORT SYSTEM PERMEASE PROTEIN PROW"/>
    <property type="match status" value="1"/>
</dbReference>
<keyword evidence="2" id="KW-0813">Transport</keyword>
<reference evidence="7 8" key="2">
    <citation type="submission" date="2014-05" db="EMBL/GenBank/DDBJ databases">
        <title>Genome sequence of the 3-chlorobenzoate degrading bacterium Pseudomonas knackmussii B13 shows multiple evidence for horizontal gene transfer.</title>
        <authorList>
            <person name="Miyazaki R."/>
            <person name="Bertelli C."/>
            <person name="Falquet L."/>
            <person name="Robinson-Rechavi M."/>
            <person name="Gharib W."/>
            <person name="Roy S."/>
            <person name="Van der Meer J.R."/>
        </authorList>
    </citation>
    <scope>NUCLEOTIDE SEQUENCE [LARGE SCALE GENOMIC DNA]</scope>
    <source>
        <strain evidence="7 8">B13</strain>
    </source>
</reference>
<name>A0A024HLC9_PSEKB</name>
<evidence type="ECO:0000259" key="6">
    <source>
        <dbReference type="Pfam" id="PF04069"/>
    </source>
</evidence>
<comment type="subcellular location">
    <subcellularLocation>
        <location evidence="1">Cell membrane</location>
    </subcellularLocation>
</comment>
<dbReference type="PATRIC" id="fig|1301098.3.peg.4123"/>
<dbReference type="GO" id="GO:0005275">
    <property type="term" value="F:amine transmembrane transporter activity"/>
    <property type="evidence" value="ECO:0007669"/>
    <property type="project" value="TreeGrafter"/>
</dbReference>
<keyword evidence="3" id="KW-1003">Cell membrane</keyword>
<evidence type="ECO:0000313" key="8">
    <source>
        <dbReference type="Proteomes" id="UP000025241"/>
    </source>
</evidence>
<dbReference type="eggNOG" id="COG2113">
    <property type="taxonomic scope" value="Bacteria"/>
</dbReference>